<name>A0A2P8E1S0_9BACT</name>
<gene>
    <name evidence="1" type="ORF">CLV48_10775</name>
</gene>
<proteinExistence type="predicted"/>
<keyword evidence="2" id="KW-1185">Reference proteome</keyword>
<dbReference type="InterPro" id="IPR036514">
    <property type="entry name" value="SGNH_hydro_sf"/>
</dbReference>
<reference evidence="1 2" key="1">
    <citation type="submission" date="2018-03" db="EMBL/GenBank/DDBJ databases">
        <title>Genomic Encyclopedia of Archaeal and Bacterial Type Strains, Phase II (KMG-II): from individual species to whole genera.</title>
        <authorList>
            <person name="Goeker M."/>
        </authorList>
    </citation>
    <scope>NUCLEOTIDE SEQUENCE [LARGE SCALE GENOMIC DNA]</scope>
    <source>
        <strain evidence="1 2">DSM 28057</strain>
    </source>
</reference>
<organism evidence="1 2">
    <name type="scientific">Cecembia rubra</name>
    <dbReference type="NCBI Taxonomy" id="1485585"/>
    <lineage>
        <taxon>Bacteria</taxon>
        <taxon>Pseudomonadati</taxon>
        <taxon>Bacteroidota</taxon>
        <taxon>Cytophagia</taxon>
        <taxon>Cytophagales</taxon>
        <taxon>Cyclobacteriaceae</taxon>
        <taxon>Cecembia</taxon>
    </lineage>
</organism>
<evidence type="ECO:0000313" key="2">
    <source>
        <dbReference type="Proteomes" id="UP000240708"/>
    </source>
</evidence>
<evidence type="ECO:0008006" key="3">
    <source>
        <dbReference type="Google" id="ProtNLM"/>
    </source>
</evidence>
<comment type="caution">
    <text evidence="1">The sequence shown here is derived from an EMBL/GenBank/DDBJ whole genome shotgun (WGS) entry which is preliminary data.</text>
</comment>
<protein>
    <recommendedName>
        <fullName evidence="3">GDSL-like lipase/acylhydrolase family protein</fullName>
    </recommendedName>
</protein>
<sequence>MNAANKPLIKKMLNKPLEFNSTDFDELIESYKSSNNKYHVQEAFRDFRECVRLIYDLNEDRLLDTSNANSGMLGKLNRRSTQIRQKKYFKRVENQIPDKKYIRIYAEGDSWFLFPTFVKDIIDWLKKNDNYLIFSDAFGGDWITNIIYEGQYVEGLTIHAPDVFLISGGGNDLVGNERMAVMVSNKDNQQEKYTVETLPKEIDVEKSNLILSAQKYINKEFYAFIWTMKAQYTMLFKGLYENTTKFKDMISITHGYAYPYPKKGNNFSWRYPLQPIVNALLGSGKWLFRPLMIKGILDPQLQRAIVMTFIYEYNEMLIAVANKFDKVYHIDCRDIPKSQLDWYDELHLKSHKNKEVALSFKQLIEDKIING</sequence>
<accession>A0A2P8E1S0</accession>
<dbReference type="AlphaFoldDB" id="A0A2P8E1S0"/>
<dbReference type="Proteomes" id="UP000240708">
    <property type="component" value="Unassembled WGS sequence"/>
</dbReference>
<dbReference type="SUPFAM" id="SSF52266">
    <property type="entry name" value="SGNH hydrolase"/>
    <property type="match status" value="1"/>
</dbReference>
<dbReference type="Gene3D" id="3.40.50.1110">
    <property type="entry name" value="SGNH hydrolase"/>
    <property type="match status" value="1"/>
</dbReference>
<dbReference type="EMBL" id="PYGF01000007">
    <property type="protein sequence ID" value="PSL03357.1"/>
    <property type="molecule type" value="Genomic_DNA"/>
</dbReference>
<evidence type="ECO:0000313" key="1">
    <source>
        <dbReference type="EMBL" id="PSL03357.1"/>
    </source>
</evidence>
<dbReference type="GO" id="GO:0016788">
    <property type="term" value="F:hydrolase activity, acting on ester bonds"/>
    <property type="evidence" value="ECO:0007669"/>
    <property type="project" value="UniProtKB-ARBA"/>
</dbReference>